<dbReference type="GO" id="GO:0005525">
    <property type="term" value="F:GTP binding"/>
    <property type="evidence" value="ECO:0007669"/>
    <property type="project" value="UniProtKB-KW"/>
</dbReference>
<dbReference type="OrthoDB" id="198619at2759"/>
<dbReference type="InterPro" id="IPR035649">
    <property type="entry name" value="EFG_V"/>
</dbReference>
<dbReference type="GO" id="GO:0003924">
    <property type="term" value="F:GTPase activity"/>
    <property type="evidence" value="ECO:0007669"/>
    <property type="project" value="InterPro"/>
</dbReference>
<dbReference type="Gene3D" id="2.40.30.10">
    <property type="entry name" value="Translation factors"/>
    <property type="match status" value="1"/>
</dbReference>
<dbReference type="InterPro" id="IPR020568">
    <property type="entry name" value="Ribosomal_Su5_D2-typ_SF"/>
</dbReference>
<comment type="function">
    <text evidence="6">Catalyzes the GTP-dependent ribosomal translocation step during translation elongation. During this step, the ribosome changes from the pre-translocational (PRE) to the post-translocational (POST) state as the newly formed A-site-bound peptidyl-tRNA and P-site-bound deacylated tRNA move to the P and E sites, respectively. Catalyzes the coordinated movement of the two tRNA molecules, the mRNA and conformational changes in the ribosome.</text>
</comment>
<dbReference type="Gene3D" id="3.30.70.240">
    <property type="match status" value="1"/>
</dbReference>
<evidence type="ECO:0000256" key="4">
    <source>
        <dbReference type="ARBA" id="ARBA00023128"/>
    </source>
</evidence>
<evidence type="ECO:0000259" key="8">
    <source>
        <dbReference type="PROSITE" id="PS51722"/>
    </source>
</evidence>
<evidence type="ECO:0000256" key="1">
    <source>
        <dbReference type="ARBA" id="ARBA00017891"/>
    </source>
</evidence>
<name>A0A9W7Y3A5_9FUNG</name>
<dbReference type="Gene3D" id="3.30.230.10">
    <property type="match status" value="1"/>
</dbReference>
<feature type="signal peptide" evidence="7">
    <location>
        <begin position="1"/>
        <end position="17"/>
    </location>
</feature>
<keyword evidence="10" id="KW-1185">Reference proteome</keyword>
<dbReference type="SMART" id="SM00838">
    <property type="entry name" value="EFG_C"/>
    <property type="match status" value="1"/>
</dbReference>
<sequence length="799" mass="84615">MLLGVLRLGVLRLGARTATTALVTRRLYSSSSAADGLHHVRNIGIIAHIDAGKTTTTERMLHYAGFTRTIGDVDSGDTVMDYLAAERARGITIQSAAITFGWRDHQVHLIDTPGHVDFTVEVERAVRVLDGAVTIVDAVAGVQAQTRTVWAQAARYGIPQVVFVNKMDRDGAEWQRCIEDVRRRLDVRPLVLVVPESAAGDGRGQGTWGRLEGAKLERWLDAVTMERVTYDLAADPSGAIVRREALLPDDPAYERAAGARERLVEALGEVDERIVDVFMGEGVDGQHVRVPSAEVRAAVRRATVGALACPVLLGASFRNVGVQALMDAVVDYLPSPADRPAPTALVAAGKTDRQVIVAPDANDKLVAFAFKVIVDQQRGPMVFVRVYAGSLDARMALVNTTQGAKERAQRVLQMYGDTAEEIPFIPCGHIGVVLGLKATRTGDTLVHAKHPLLSSSGAGGKAGKKGESGGLQLHGIAVPPPVFFCAVEADSPQDERPLAEALASLTLEDPSLHVSADAETGQTLVSGMGELHLDVVRDRLLNDMRVNASFGAMRVAYRETPGQVARAAFEYVRETAGRMAHAEVELEVAPLDPEDEEGCGVKGERDAADGNMVEVADAVVDSAAANGGTLQGEVLREVRAAAAGGVRGALARGVLLGFPVAHARVRILRLGHISDELSSPAAFRACAAQALQQALRASSPQLLEPLARAAVRCPAGALGAVLADLNGARRGRVLALDEDAADAEVKVVLAEVPLSAMVGYASVLRSLSAGQASFAMQVVGFGAMAQHEQQKVLSRAHVV</sequence>
<dbReference type="Gene3D" id="3.40.50.300">
    <property type="entry name" value="P-loop containing nucleotide triphosphate hydrolases"/>
    <property type="match status" value="1"/>
</dbReference>
<dbReference type="FunFam" id="3.40.50.300:FF:000514">
    <property type="entry name" value="Ribosome-releasing factor 2, mitochondrial"/>
    <property type="match status" value="1"/>
</dbReference>
<keyword evidence="2" id="KW-0547">Nucleotide-binding</keyword>
<dbReference type="InterPro" id="IPR031157">
    <property type="entry name" value="G_TR_CS"/>
</dbReference>
<dbReference type="EMBL" id="JANBOJ010000038">
    <property type="protein sequence ID" value="KAJ1724206.1"/>
    <property type="molecule type" value="Genomic_DNA"/>
</dbReference>
<dbReference type="NCBIfam" id="TIGR00231">
    <property type="entry name" value="small_GTP"/>
    <property type="match status" value="1"/>
</dbReference>
<accession>A0A9W7Y3A5</accession>
<dbReference type="GO" id="GO:0032543">
    <property type="term" value="P:mitochondrial translation"/>
    <property type="evidence" value="ECO:0007669"/>
    <property type="project" value="TreeGrafter"/>
</dbReference>
<dbReference type="InterPro" id="IPR053905">
    <property type="entry name" value="EF-G-like_DII"/>
</dbReference>
<dbReference type="InterPro" id="IPR041095">
    <property type="entry name" value="EFG_II"/>
</dbReference>
<dbReference type="InterPro" id="IPR014721">
    <property type="entry name" value="Ribsml_uS5_D2-typ_fold_subgr"/>
</dbReference>
<dbReference type="Pfam" id="PF14492">
    <property type="entry name" value="EFG_III"/>
    <property type="match status" value="1"/>
</dbReference>
<dbReference type="InterPro" id="IPR009000">
    <property type="entry name" value="Transl_B-barrel_sf"/>
</dbReference>
<dbReference type="CDD" id="cd03713">
    <property type="entry name" value="EFG_mtEFG_C"/>
    <property type="match status" value="1"/>
</dbReference>
<dbReference type="GO" id="GO:0032790">
    <property type="term" value="P:ribosome disassembly"/>
    <property type="evidence" value="ECO:0007669"/>
    <property type="project" value="TreeGrafter"/>
</dbReference>
<evidence type="ECO:0000256" key="7">
    <source>
        <dbReference type="SAM" id="SignalP"/>
    </source>
</evidence>
<evidence type="ECO:0000256" key="6">
    <source>
        <dbReference type="ARBA" id="ARBA00024731"/>
    </source>
</evidence>
<dbReference type="PANTHER" id="PTHR43261">
    <property type="entry name" value="TRANSLATION ELONGATION FACTOR G-RELATED"/>
    <property type="match status" value="1"/>
</dbReference>
<keyword evidence="5" id="KW-0342">GTP-binding</keyword>
<dbReference type="SUPFAM" id="SSF54211">
    <property type="entry name" value="Ribosomal protein S5 domain 2-like"/>
    <property type="match status" value="1"/>
</dbReference>
<keyword evidence="4" id="KW-0496">Mitochondrion</keyword>
<dbReference type="InterPro" id="IPR005225">
    <property type="entry name" value="Small_GTP-bd"/>
</dbReference>
<feature type="domain" description="Tr-type G" evidence="8">
    <location>
        <begin position="38"/>
        <end position="337"/>
    </location>
</feature>
<dbReference type="SUPFAM" id="SSF54980">
    <property type="entry name" value="EF-G C-terminal domain-like"/>
    <property type="match status" value="2"/>
</dbReference>
<reference evidence="9" key="1">
    <citation type="submission" date="2022-07" db="EMBL/GenBank/DDBJ databases">
        <title>Phylogenomic reconstructions and comparative analyses of Kickxellomycotina fungi.</title>
        <authorList>
            <person name="Reynolds N.K."/>
            <person name="Stajich J.E."/>
            <person name="Barry K."/>
            <person name="Grigoriev I.V."/>
            <person name="Crous P."/>
            <person name="Smith M.E."/>
        </authorList>
    </citation>
    <scope>NUCLEOTIDE SEQUENCE</scope>
    <source>
        <strain evidence="9">NBRC 32514</strain>
    </source>
</reference>
<dbReference type="GO" id="GO:0005759">
    <property type="term" value="C:mitochondrial matrix"/>
    <property type="evidence" value="ECO:0007669"/>
    <property type="project" value="UniProtKB-ARBA"/>
</dbReference>
<dbReference type="SUPFAM" id="SSF50447">
    <property type="entry name" value="Translation proteins"/>
    <property type="match status" value="1"/>
</dbReference>
<dbReference type="Pfam" id="PF00009">
    <property type="entry name" value="GTP_EFTU"/>
    <property type="match status" value="1"/>
</dbReference>
<dbReference type="Pfam" id="PF03764">
    <property type="entry name" value="EFG_IV"/>
    <property type="match status" value="1"/>
</dbReference>
<dbReference type="PRINTS" id="PR00315">
    <property type="entry name" value="ELONGATNFCT"/>
</dbReference>
<dbReference type="PROSITE" id="PS00301">
    <property type="entry name" value="G_TR_1"/>
    <property type="match status" value="1"/>
</dbReference>
<dbReference type="Pfam" id="PF00679">
    <property type="entry name" value="EFG_C"/>
    <property type="match status" value="1"/>
</dbReference>
<dbReference type="SUPFAM" id="SSF52540">
    <property type="entry name" value="P-loop containing nucleoside triphosphate hydrolases"/>
    <property type="match status" value="1"/>
</dbReference>
<comment type="caution">
    <text evidence="9">The sequence shown here is derived from an EMBL/GenBank/DDBJ whole genome shotgun (WGS) entry which is preliminary data.</text>
</comment>
<dbReference type="InterPro" id="IPR000640">
    <property type="entry name" value="EFG_V-like"/>
</dbReference>
<dbReference type="CDD" id="cd16262">
    <property type="entry name" value="EFG_III"/>
    <property type="match status" value="1"/>
</dbReference>
<evidence type="ECO:0000313" key="10">
    <source>
        <dbReference type="Proteomes" id="UP001149813"/>
    </source>
</evidence>
<evidence type="ECO:0000256" key="2">
    <source>
        <dbReference type="ARBA" id="ARBA00022741"/>
    </source>
</evidence>
<dbReference type="PROSITE" id="PS51722">
    <property type="entry name" value="G_TR_2"/>
    <property type="match status" value="1"/>
</dbReference>
<dbReference type="SMART" id="SM00889">
    <property type="entry name" value="EFG_IV"/>
    <property type="match status" value="1"/>
</dbReference>
<evidence type="ECO:0000256" key="5">
    <source>
        <dbReference type="ARBA" id="ARBA00023134"/>
    </source>
</evidence>
<dbReference type="InterPro" id="IPR009022">
    <property type="entry name" value="EFG_III"/>
</dbReference>
<dbReference type="Proteomes" id="UP001149813">
    <property type="component" value="Unassembled WGS sequence"/>
</dbReference>
<dbReference type="InterPro" id="IPR005517">
    <property type="entry name" value="Transl_elong_EFG/EF2_IV"/>
</dbReference>
<organism evidence="9 10">
    <name type="scientific">Coemansia erecta</name>
    <dbReference type="NCBI Taxonomy" id="147472"/>
    <lineage>
        <taxon>Eukaryota</taxon>
        <taxon>Fungi</taxon>
        <taxon>Fungi incertae sedis</taxon>
        <taxon>Zoopagomycota</taxon>
        <taxon>Kickxellomycotina</taxon>
        <taxon>Kickxellomycetes</taxon>
        <taxon>Kickxellales</taxon>
        <taxon>Kickxellaceae</taxon>
        <taxon>Coemansia</taxon>
    </lineage>
</organism>
<protein>
    <recommendedName>
        <fullName evidence="1">Elongation factor 2</fullName>
    </recommendedName>
</protein>
<evidence type="ECO:0000313" key="9">
    <source>
        <dbReference type="EMBL" id="KAJ1724206.1"/>
    </source>
</evidence>
<dbReference type="PANTHER" id="PTHR43261:SF1">
    <property type="entry name" value="RIBOSOME-RELEASING FACTOR 2, MITOCHONDRIAL"/>
    <property type="match status" value="1"/>
</dbReference>
<evidence type="ECO:0000256" key="3">
    <source>
        <dbReference type="ARBA" id="ARBA00022917"/>
    </source>
</evidence>
<proteinExistence type="predicted"/>
<keyword evidence="7" id="KW-0732">Signal</keyword>
<feature type="chain" id="PRO_5040994588" description="Elongation factor 2" evidence="7">
    <location>
        <begin position="18"/>
        <end position="799"/>
    </location>
</feature>
<dbReference type="Pfam" id="PF22042">
    <property type="entry name" value="EF-G_D2"/>
    <property type="match status" value="1"/>
</dbReference>
<dbReference type="Gene3D" id="3.30.70.870">
    <property type="entry name" value="Elongation Factor G (Translational Gtpase), domain 3"/>
    <property type="match status" value="1"/>
</dbReference>
<gene>
    <name evidence="9" type="primary">MEF2_1</name>
    <name evidence="9" type="ORF">LPJ53_001481</name>
</gene>
<dbReference type="AlphaFoldDB" id="A0A9W7Y3A5"/>
<dbReference type="FunFam" id="3.30.70.240:FF:000001">
    <property type="entry name" value="Elongation factor G"/>
    <property type="match status" value="1"/>
</dbReference>
<dbReference type="InterPro" id="IPR035647">
    <property type="entry name" value="EFG_III/V"/>
</dbReference>
<dbReference type="InterPro" id="IPR000795">
    <property type="entry name" value="T_Tr_GTP-bd_dom"/>
</dbReference>
<keyword evidence="3" id="KW-0648">Protein biosynthesis</keyword>
<dbReference type="InterPro" id="IPR027417">
    <property type="entry name" value="P-loop_NTPase"/>
</dbReference>